<dbReference type="EMBL" id="JANPWB010000004">
    <property type="protein sequence ID" value="KAJ1195364.1"/>
    <property type="molecule type" value="Genomic_DNA"/>
</dbReference>
<feature type="compositionally biased region" description="Basic residues" evidence="2">
    <location>
        <begin position="238"/>
        <end position="265"/>
    </location>
</feature>
<reference evidence="4" key="1">
    <citation type="journal article" date="2022" name="bioRxiv">
        <title>Sequencing and chromosome-scale assembly of the giantPleurodeles waltlgenome.</title>
        <authorList>
            <person name="Brown T."/>
            <person name="Elewa A."/>
            <person name="Iarovenko S."/>
            <person name="Subramanian E."/>
            <person name="Araus A.J."/>
            <person name="Petzold A."/>
            <person name="Susuki M."/>
            <person name="Suzuki K.-i.T."/>
            <person name="Hayashi T."/>
            <person name="Toyoda A."/>
            <person name="Oliveira C."/>
            <person name="Osipova E."/>
            <person name="Leigh N.D."/>
            <person name="Simon A."/>
            <person name="Yun M.H."/>
        </authorList>
    </citation>
    <scope>NUCLEOTIDE SEQUENCE</scope>
    <source>
        <strain evidence="4">20211129_DDA</strain>
        <tissue evidence="4">Liver</tissue>
    </source>
</reference>
<dbReference type="Proteomes" id="UP001066276">
    <property type="component" value="Chromosome 2_2"/>
</dbReference>
<feature type="region of interest" description="Disordered" evidence="2">
    <location>
        <begin position="1"/>
        <end position="29"/>
    </location>
</feature>
<feature type="domain" description="F-box" evidence="3">
    <location>
        <begin position="304"/>
        <end position="352"/>
    </location>
</feature>
<dbReference type="SMART" id="SM00367">
    <property type="entry name" value="LRR_CC"/>
    <property type="match status" value="3"/>
</dbReference>
<dbReference type="AlphaFoldDB" id="A0AAV7V1N5"/>
<dbReference type="InterPro" id="IPR047922">
    <property type="entry name" value="FBXL6_F-box"/>
</dbReference>
<feature type="region of interest" description="Disordered" evidence="2">
    <location>
        <begin position="147"/>
        <end position="207"/>
    </location>
</feature>
<evidence type="ECO:0000259" key="3">
    <source>
        <dbReference type="Pfam" id="PF12937"/>
    </source>
</evidence>
<dbReference type="Gene3D" id="3.80.10.10">
    <property type="entry name" value="Ribonuclease Inhibitor"/>
    <property type="match status" value="1"/>
</dbReference>
<dbReference type="PANTHER" id="PTHR38926">
    <property type="entry name" value="F-BOX DOMAIN CONTAINING PROTEIN, EXPRESSED"/>
    <property type="match status" value="1"/>
</dbReference>
<dbReference type="Pfam" id="PF13516">
    <property type="entry name" value="LRR_6"/>
    <property type="match status" value="1"/>
</dbReference>
<evidence type="ECO:0000313" key="5">
    <source>
        <dbReference type="Proteomes" id="UP001066276"/>
    </source>
</evidence>
<dbReference type="SUPFAM" id="SSF81383">
    <property type="entry name" value="F-box domain"/>
    <property type="match status" value="1"/>
</dbReference>
<dbReference type="PANTHER" id="PTHR38926:SF5">
    <property type="entry name" value="F-BOX AND LEUCINE-RICH REPEAT PROTEIN 6"/>
    <property type="match status" value="1"/>
</dbReference>
<feature type="compositionally biased region" description="Basic and acidic residues" evidence="2">
    <location>
        <begin position="10"/>
        <end position="19"/>
    </location>
</feature>
<accession>A0AAV7V1N5</accession>
<dbReference type="InterPro" id="IPR032675">
    <property type="entry name" value="LRR_dom_sf"/>
</dbReference>
<protein>
    <recommendedName>
        <fullName evidence="3">F-box domain-containing protein</fullName>
    </recommendedName>
</protein>
<evidence type="ECO:0000313" key="4">
    <source>
        <dbReference type="EMBL" id="KAJ1195364.1"/>
    </source>
</evidence>
<dbReference type="InterPro" id="IPR036047">
    <property type="entry name" value="F-box-like_dom_sf"/>
</dbReference>
<dbReference type="InterPro" id="IPR001810">
    <property type="entry name" value="F-box_dom"/>
</dbReference>
<dbReference type="InterPro" id="IPR006553">
    <property type="entry name" value="Leu-rich_rpt_Cys-con_subtyp"/>
</dbReference>
<feature type="region of interest" description="Disordered" evidence="2">
    <location>
        <begin position="238"/>
        <end position="277"/>
    </location>
</feature>
<comment type="caution">
    <text evidence="4">The sequence shown here is derived from an EMBL/GenBank/DDBJ whole genome shotgun (WGS) entry which is preliminary data.</text>
</comment>
<keyword evidence="1" id="KW-0833">Ubl conjugation pathway</keyword>
<organism evidence="4 5">
    <name type="scientific">Pleurodeles waltl</name>
    <name type="common">Iberian ribbed newt</name>
    <dbReference type="NCBI Taxonomy" id="8319"/>
    <lineage>
        <taxon>Eukaryota</taxon>
        <taxon>Metazoa</taxon>
        <taxon>Chordata</taxon>
        <taxon>Craniata</taxon>
        <taxon>Vertebrata</taxon>
        <taxon>Euteleostomi</taxon>
        <taxon>Amphibia</taxon>
        <taxon>Batrachia</taxon>
        <taxon>Caudata</taxon>
        <taxon>Salamandroidea</taxon>
        <taxon>Salamandridae</taxon>
        <taxon>Pleurodelinae</taxon>
        <taxon>Pleurodeles</taxon>
    </lineage>
</organism>
<dbReference type="Gene3D" id="1.20.1280.50">
    <property type="match status" value="1"/>
</dbReference>
<dbReference type="SUPFAM" id="SSF52047">
    <property type="entry name" value="RNI-like"/>
    <property type="match status" value="1"/>
</dbReference>
<sequence length="740" mass="82024">MEDAQGSGTSKDEEGRSTVEDDCGAQRGGEMAMMEKAHLQRAGQAVCVNKAWDPRTGDSAAVVDECLRHPFVMTEAQSSEAGHSAAAEEACDLETIRVAQLVAVEDIQGTGTLKTPAVATMEGSHLFDTSVAADLAIVEVMDLNTSGPVSHDGLSVEPSCSNETPPSRKRKAGAGTTSKNKAKPVAVGRSGGLKKKKQSRMRRQPAPKYIVQETDNDMLLIISNNEERILDFHLPKKASKKKKKILKKKPKQSGKARKPPRKRRKLIVEPGTSSTETQLHRVYQDDEQMHPLLRRSCDGRWGEQLPVEILVRIFHFLVGPDGAVPSLCRVSRVCRLWQGAAGNPILWQKVSMSLCWTIPQKKLQEQNQRKALATVQWLAENRFSLLQDFALHHWKNHVPQVVQILAQSCRHLTSLKLSHCTGITTECLTTLAKECPKLESLNLQNSQADSAAVVSCLDVLGLRMRCLWLTYGSRLNSIFAKLSSGCCSELRFLEVTTEIKQGTDYLDLSIEALQAGCPKLQVLRLLNVIWSPRSRSRNIPSDLGFPELEELSLATSSFSFIGDDECLRILQTSTKLRVLDLRGCYRVSPNSLQQLPCPDLENLYMGLFCSPSVCLAKEGSHLIAWKWPHSLRELDLMGQGFSEEDLELAIATLASDGNIPVLRSLNLASTKITLKSVRDVILSCPLLTYLNLTSCRCLPRGMKRAYSGQQDIQQCLQKLLCGEEEAEEMHKTKRGATRIR</sequence>
<dbReference type="Pfam" id="PF12937">
    <property type="entry name" value="F-box-like"/>
    <property type="match status" value="1"/>
</dbReference>
<evidence type="ECO:0000256" key="2">
    <source>
        <dbReference type="SAM" id="MobiDB-lite"/>
    </source>
</evidence>
<keyword evidence="5" id="KW-1185">Reference proteome</keyword>
<name>A0AAV7V1N5_PLEWA</name>
<proteinExistence type="predicted"/>
<dbReference type="GO" id="GO:0019005">
    <property type="term" value="C:SCF ubiquitin ligase complex"/>
    <property type="evidence" value="ECO:0007669"/>
    <property type="project" value="InterPro"/>
</dbReference>
<dbReference type="InterPro" id="IPR001611">
    <property type="entry name" value="Leu-rich_rpt"/>
</dbReference>
<evidence type="ECO:0000256" key="1">
    <source>
        <dbReference type="ARBA" id="ARBA00022786"/>
    </source>
</evidence>
<dbReference type="CDD" id="cd22119">
    <property type="entry name" value="F-box_FBXL6"/>
    <property type="match status" value="1"/>
</dbReference>
<feature type="compositionally biased region" description="Basic residues" evidence="2">
    <location>
        <begin position="192"/>
        <end position="205"/>
    </location>
</feature>
<gene>
    <name evidence="4" type="ORF">NDU88_004644</name>
</gene>